<reference evidence="1" key="1">
    <citation type="submission" date="2021-03" db="EMBL/GenBank/DDBJ databases">
        <authorList>
            <consortium name="Genoscope - CEA"/>
            <person name="William W."/>
        </authorList>
    </citation>
    <scope>NUCLEOTIDE SEQUENCE</scope>
    <source>
        <strain evidence="1">Doubled-haploid Pahang</strain>
    </source>
</reference>
<keyword evidence="3" id="KW-1185">Reference proteome</keyword>
<dbReference type="Gramene" id="Ma11_t24530.1">
    <property type="protein sequence ID" value="Ma11_p24530.1"/>
    <property type="gene ID" value="Ma11_g24530"/>
</dbReference>
<reference evidence="2" key="2">
    <citation type="submission" date="2021-05" db="UniProtKB">
        <authorList>
            <consortium name="EnsemblPlants"/>
        </authorList>
    </citation>
    <scope>IDENTIFICATION</scope>
    <source>
        <strain evidence="2">subsp. malaccensis</strain>
    </source>
</reference>
<dbReference type="InParanoid" id="A0A804LBJ2"/>
<dbReference type="Proteomes" id="UP000012960">
    <property type="component" value="Unplaced"/>
</dbReference>
<gene>
    <name evidence="1" type="ORF">GSMUA_00640.1</name>
</gene>
<name>A0A804LBJ2_MUSAM</name>
<dbReference type="EnsemblPlants" id="Ma11_t24530.1">
    <property type="protein sequence ID" value="Ma11_p24530.1"/>
    <property type="gene ID" value="Ma11_g24530"/>
</dbReference>
<dbReference type="EMBL" id="HG996475">
    <property type="protein sequence ID" value="CAG1865564.1"/>
    <property type="molecule type" value="Genomic_DNA"/>
</dbReference>
<dbReference type="AlphaFoldDB" id="A0A804LBJ2"/>
<organism evidence="2 3">
    <name type="scientific">Musa acuminata subsp. malaccensis</name>
    <name type="common">Wild banana</name>
    <name type="synonym">Musa malaccensis</name>
    <dbReference type="NCBI Taxonomy" id="214687"/>
    <lineage>
        <taxon>Eukaryota</taxon>
        <taxon>Viridiplantae</taxon>
        <taxon>Streptophyta</taxon>
        <taxon>Embryophyta</taxon>
        <taxon>Tracheophyta</taxon>
        <taxon>Spermatophyta</taxon>
        <taxon>Magnoliopsida</taxon>
        <taxon>Liliopsida</taxon>
        <taxon>Zingiberales</taxon>
        <taxon>Musaceae</taxon>
        <taxon>Musa</taxon>
    </lineage>
</organism>
<protein>
    <submittedName>
        <fullName evidence="1">(wild Malaysian banana) hypothetical protein</fullName>
    </submittedName>
</protein>
<evidence type="ECO:0000313" key="3">
    <source>
        <dbReference type="Proteomes" id="UP000012960"/>
    </source>
</evidence>
<evidence type="ECO:0000313" key="2">
    <source>
        <dbReference type="EnsemblPlants" id="Ma11_p24530.1"/>
    </source>
</evidence>
<evidence type="ECO:0000313" key="1">
    <source>
        <dbReference type="EMBL" id="CAG1865564.1"/>
    </source>
</evidence>
<sequence length="58" mass="6571">MVFSLRQTCEECHTIPNFYLIHLSCHEKHLNQGSISLAMQEVWGQFVACITASFPCLG</sequence>
<accession>A0A804LBJ2</accession>
<proteinExistence type="predicted"/>